<dbReference type="InterPro" id="IPR041916">
    <property type="entry name" value="Anti_sigma_zinc_sf"/>
</dbReference>
<evidence type="ECO:0000313" key="3">
    <source>
        <dbReference type="EMBL" id="CAB4620378.1"/>
    </source>
</evidence>
<name>A0A6J6C220_9ZZZZ</name>
<evidence type="ECO:0000259" key="1">
    <source>
        <dbReference type="Pfam" id="PF13490"/>
    </source>
</evidence>
<sequence length="85" mass="9312">MTEQVFECTEVIARVYEFIDGEADPQTCAAIRAHLELCESCVDTIGEGQSVKALVARACGCESAPDELRQRVSMTITSVTIEEQE</sequence>
<dbReference type="EMBL" id="CAEZSO010000122">
    <property type="protein sequence ID" value="CAB4545431.1"/>
    <property type="molecule type" value="Genomic_DNA"/>
</dbReference>
<dbReference type="InterPro" id="IPR027383">
    <property type="entry name" value="Znf_put"/>
</dbReference>
<dbReference type="NCBIfam" id="TIGR03988">
    <property type="entry name" value="antisig_RsrA"/>
    <property type="match status" value="1"/>
</dbReference>
<dbReference type="InterPro" id="IPR024020">
    <property type="entry name" value="Anit_sigma_mycothiol_RsrA"/>
</dbReference>
<proteinExistence type="predicted"/>
<dbReference type="AlphaFoldDB" id="A0A6J6C220"/>
<accession>A0A6J6C220</accession>
<dbReference type="Gene3D" id="1.10.10.1320">
    <property type="entry name" value="Anti-sigma factor, zinc-finger domain"/>
    <property type="match status" value="1"/>
</dbReference>
<evidence type="ECO:0000313" key="2">
    <source>
        <dbReference type="EMBL" id="CAB4545431.1"/>
    </source>
</evidence>
<reference evidence="2" key="1">
    <citation type="submission" date="2020-05" db="EMBL/GenBank/DDBJ databases">
        <authorList>
            <person name="Chiriac C."/>
            <person name="Salcher M."/>
            <person name="Ghai R."/>
            <person name="Kavagutti S V."/>
        </authorList>
    </citation>
    <scope>NUCLEOTIDE SEQUENCE</scope>
</reference>
<protein>
    <submittedName>
        <fullName evidence="2">Unannotated protein</fullName>
    </submittedName>
</protein>
<dbReference type="Pfam" id="PF13490">
    <property type="entry name" value="zf-HC2"/>
    <property type="match status" value="1"/>
</dbReference>
<dbReference type="EMBL" id="CAEZVF010000060">
    <property type="protein sequence ID" value="CAB4620378.1"/>
    <property type="molecule type" value="Genomic_DNA"/>
</dbReference>
<feature type="domain" description="Putative zinc-finger" evidence="1">
    <location>
        <begin position="8"/>
        <end position="41"/>
    </location>
</feature>
<gene>
    <name evidence="2" type="ORF">UFOPK1446_00670</name>
    <name evidence="3" type="ORF">UFOPK1939_00521</name>
    <name evidence="4" type="ORF">UFOPK2938_00673</name>
</gene>
<dbReference type="EMBL" id="CAEZZX010000121">
    <property type="protein sequence ID" value="CAB4780140.1"/>
    <property type="molecule type" value="Genomic_DNA"/>
</dbReference>
<evidence type="ECO:0000313" key="4">
    <source>
        <dbReference type="EMBL" id="CAB4780140.1"/>
    </source>
</evidence>
<organism evidence="2">
    <name type="scientific">freshwater metagenome</name>
    <dbReference type="NCBI Taxonomy" id="449393"/>
    <lineage>
        <taxon>unclassified sequences</taxon>
        <taxon>metagenomes</taxon>
        <taxon>ecological metagenomes</taxon>
    </lineage>
</organism>